<dbReference type="InterPro" id="IPR002861">
    <property type="entry name" value="Reeler_dom"/>
</dbReference>
<feature type="domain" description="Reelin" evidence="1">
    <location>
        <begin position="1"/>
        <end position="47"/>
    </location>
</feature>
<keyword evidence="3" id="KW-1185">Reference proteome</keyword>
<sequence>MSCSSQTATYRWWADQGRPGCERFGLTVTPERQYVWLDSPDHPVPQP</sequence>
<organism evidence="2 3">
    <name type="scientific">Kitasatospora purpeofusca</name>
    <dbReference type="NCBI Taxonomy" id="67352"/>
    <lineage>
        <taxon>Bacteria</taxon>
        <taxon>Bacillati</taxon>
        <taxon>Actinomycetota</taxon>
        <taxon>Actinomycetes</taxon>
        <taxon>Kitasatosporales</taxon>
        <taxon>Streptomycetaceae</taxon>
        <taxon>Kitasatospora</taxon>
    </lineage>
</organism>
<evidence type="ECO:0000313" key="3">
    <source>
        <dbReference type="Proteomes" id="UP001432222"/>
    </source>
</evidence>
<dbReference type="Proteomes" id="UP001432222">
    <property type="component" value="Chromosome"/>
</dbReference>
<gene>
    <name evidence="2" type="ORF">OHA16_15235</name>
</gene>
<evidence type="ECO:0000259" key="1">
    <source>
        <dbReference type="PROSITE" id="PS51019"/>
    </source>
</evidence>
<name>A0ABZ1TZ21_9ACTN</name>
<proteinExistence type="predicted"/>
<protein>
    <recommendedName>
        <fullName evidence="1">Reelin domain-containing protein</fullName>
    </recommendedName>
</protein>
<dbReference type="RefSeq" id="WP_328955082.1">
    <property type="nucleotide sequence ID" value="NZ_CP108110.1"/>
</dbReference>
<dbReference type="EMBL" id="CP108110">
    <property type="protein sequence ID" value="WUQ84193.1"/>
    <property type="molecule type" value="Genomic_DNA"/>
</dbReference>
<evidence type="ECO:0000313" key="2">
    <source>
        <dbReference type="EMBL" id="WUQ84193.1"/>
    </source>
</evidence>
<accession>A0ABZ1TZ21</accession>
<reference evidence="2" key="1">
    <citation type="submission" date="2022-10" db="EMBL/GenBank/DDBJ databases">
        <title>The complete genomes of actinobacterial strains from the NBC collection.</title>
        <authorList>
            <person name="Joergensen T.S."/>
            <person name="Alvarez Arevalo M."/>
            <person name="Sterndorff E.B."/>
            <person name="Faurdal D."/>
            <person name="Vuksanovic O."/>
            <person name="Mourched A.-S."/>
            <person name="Charusanti P."/>
            <person name="Shaw S."/>
            <person name="Blin K."/>
            <person name="Weber T."/>
        </authorList>
    </citation>
    <scope>NUCLEOTIDE SEQUENCE</scope>
    <source>
        <strain evidence="2">NBC_00222</strain>
    </source>
</reference>
<dbReference type="PROSITE" id="PS51019">
    <property type="entry name" value="REELIN"/>
    <property type="match status" value="1"/>
</dbReference>